<organism evidence="4 5">
    <name type="scientific">Candidatus Defluviibacterium haderslevense</name>
    <dbReference type="NCBI Taxonomy" id="2981993"/>
    <lineage>
        <taxon>Bacteria</taxon>
        <taxon>Pseudomonadati</taxon>
        <taxon>Bacteroidota</taxon>
        <taxon>Saprospiria</taxon>
        <taxon>Saprospirales</taxon>
        <taxon>Saprospiraceae</taxon>
        <taxon>Candidatus Defluviibacterium</taxon>
    </lineage>
</organism>
<dbReference type="AlphaFoldDB" id="A0A9D7S9F8"/>
<comment type="similarity">
    <text evidence="1">Belongs to the DinB family.</text>
</comment>
<evidence type="ECO:0000256" key="3">
    <source>
        <dbReference type="PIRSR" id="PIRSR607837-1"/>
    </source>
</evidence>
<name>A0A9D7S9F8_9BACT</name>
<keyword evidence="2 3" id="KW-0479">Metal-binding</keyword>
<dbReference type="Pfam" id="PF05163">
    <property type="entry name" value="DinB"/>
    <property type="match status" value="1"/>
</dbReference>
<dbReference type="Gene3D" id="1.20.120.450">
    <property type="entry name" value="dinb family like domain"/>
    <property type="match status" value="1"/>
</dbReference>
<evidence type="ECO:0000313" key="5">
    <source>
        <dbReference type="Proteomes" id="UP000808349"/>
    </source>
</evidence>
<dbReference type="Proteomes" id="UP000808349">
    <property type="component" value="Unassembled WGS sequence"/>
</dbReference>
<dbReference type="EMBL" id="JADKFW010000010">
    <property type="protein sequence ID" value="MBK9718410.1"/>
    <property type="molecule type" value="Genomic_DNA"/>
</dbReference>
<feature type="binding site" evidence="3">
    <location>
        <position position="47"/>
    </location>
    <ligand>
        <name>a divalent metal cation</name>
        <dbReference type="ChEBI" id="CHEBI:60240"/>
    </ligand>
</feature>
<feature type="binding site" evidence="3">
    <location>
        <position position="138"/>
    </location>
    <ligand>
        <name>a divalent metal cation</name>
        <dbReference type="ChEBI" id="CHEBI:60240"/>
    </ligand>
</feature>
<reference evidence="4 5" key="1">
    <citation type="submission" date="2020-10" db="EMBL/GenBank/DDBJ databases">
        <title>Connecting structure to function with the recovery of over 1000 high-quality activated sludge metagenome-assembled genomes encoding full-length rRNA genes using long-read sequencing.</title>
        <authorList>
            <person name="Singleton C.M."/>
            <person name="Petriglieri F."/>
            <person name="Kristensen J.M."/>
            <person name="Kirkegaard R.H."/>
            <person name="Michaelsen T.Y."/>
            <person name="Andersen M.H."/>
            <person name="Karst S.M."/>
            <person name="Dueholm M.S."/>
            <person name="Nielsen P.H."/>
            <person name="Albertsen M."/>
        </authorList>
    </citation>
    <scope>NUCLEOTIDE SEQUENCE [LARGE SCALE GENOMIC DNA]</scope>
    <source>
        <strain evidence="4">Ribe_18-Q3-R11-54_BAT3C.373</strain>
    </source>
</reference>
<protein>
    <submittedName>
        <fullName evidence="4">DUF664 domain-containing protein</fullName>
    </submittedName>
</protein>
<dbReference type="SUPFAM" id="SSF109854">
    <property type="entry name" value="DinB/YfiT-like putative metalloenzymes"/>
    <property type="match status" value="1"/>
</dbReference>
<comment type="caution">
    <text evidence="4">The sequence shown here is derived from an EMBL/GenBank/DDBJ whole genome shotgun (WGS) entry which is preliminary data.</text>
</comment>
<feature type="binding site" evidence="3">
    <location>
        <position position="134"/>
    </location>
    <ligand>
        <name>a divalent metal cation</name>
        <dbReference type="ChEBI" id="CHEBI:60240"/>
    </ligand>
</feature>
<dbReference type="InterPro" id="IPR007837">
    <property type="entry name" value="DinB"/>
</dbReference>
<evidence type="ECO:0000256" key="2">
    <source>
        <dbReference type="ARBA" id="ARBA00022723"/>
    </source>
</evidence>
<gene>
    <name evidence="4" type="ORF">IPO85_13050</name>
</gene>
<evidence type="ECO:0000256" key="1">
    <source>
        <dbReference type="ARBA" id="ARBA00008635"/>
    </source>
</evidence>
<accession>A0A9D7S9F8</accession>
<evidence type="ECO:0000313" key="4">
    <source>
        <dbReference type="EMBL" id="MBK9718410.1"/>
    </source>
</evidence>
<dbReference type="InterPro" id="IPR034660">
    <property type="entry name" value="DinB/YfiT-like"/>
</dbReference>
<dbReference type="GO" id="GO:0046872">
    <property type="term" value="F:metal ion binding"/>
    <property type="evidence" value="ECO:0007669"/>
    <property type="project" value="UniProtKB-KW"/>
</dbReference>
<proteinExistence type="inferred from homology"/>
<sequence length="165" mass="19137">MNLNQTILAELKQEAASTRNLLALVPFEKSDFKPHEKSMSLGRLARHVAEISGWWKECLILDELDFSKGDFTPKTLNSTEELLDLHDRMVEQAEKILNETLESEFEKPWTMRNGEMIYFTMPKANVVRSWCMNHLYHHRGQLTVYLRLLNVPLPATYGTSADLEQ</sequence>